<sequence>MFASSLWQASCLSFQRLLMAFVQNYPRSTYHRLCQPGQDVGCRGNASCPLYLESPHCADSKTPHFDVQRPTAFRLGAP</sequence>
<organism evidence="1 2">
    <name type="scientific">Emericellopsis atlantica</name>
    <dbReference type="NCBI Taxonomy" id="2614577"/>
    <lineage>
        <taxon>Eukaryota</taxon>
        <taxon>Fungi</taxon>
        <taxon>Dikarya</taxon>
        <taxon>Ascomycota</taxon>
        <taxon>Pezizomycotina</taxon>
        <taxon>Sordariomycetes</taxon>
        <taxon>Hypocreomycetidae</taxon>
        <taxon>Hypocreales</taxon>
        <taxon>Bionectriaceae</taxon>
        <taxon>Emericellopsis</taxon>
    </lineage>
</organism>
<dbReference type="RefSeq" id="XP_046119339.1">
    <property type="nucleotide sequence ID" value="XM_046263331.1"/>
</dbReference>
<proteinExistence type="predicted"/>
<dbReference type="Proteomes" id="UP000887229">
    <property type="component" value="Unassembled WGS sequence"/>
</dbReference>
<evidence type="ECO:0000313" key="2">
    <source>
        <dbReference type="Proteomes" id="UP000887229"/>
    </source>
</evidence>
<reference evidence="1" key="1">
    <citation type="journal article" date="2021" name="IMA Fungus">
        <title>Genomic characterization of three marine fungi, including Emericellopsis atlantica sp. nov. with signatures of a generalist lifestyle and marine biomass degradation.</title>
        <authorList>
            <person name="Hagestad O.C."/>
            <person name="Hou L."/>
            <person name="Andersen J.H."/>
            <person name="Hansen E.H."/>
            <person name="Altermark B."/>
            <person name="Li C."/>
            <person name="Kuhnert E."/>
            <person name="Cox R.J."/>
            <person name="Crous P.W."/>
            <person name="Spatafora J.W."/>
            <person name="Lail K."/>
            <person name="Amirebrahimi M."/>
            <person name="Lipzen A."/>
            <person name="Pangilinan J."/>
            <person name="Andreopoulos W."/>
            <person name="Hayes R.D."/>
            <person name="Ng V."/>
            <person name="Grigoriev I.V."/>
            <person name="Jackson S.A."/>
            <person name="Sutton T.D.S."/>
            <person name="Dobson A.D.W."/>
            <person name="Rama T."/>
        </authorList>
    </citation>
    <scope>NUCLEOTIDE SEQUENCE</scope>
    <source>
        <strain evidence="1">TS7</strain>
    </source>
</reference>
<accession>A0A9P7ZNS1</accession>
<dbReference type="EMBL" id="MU251251">
    <property type="protein sequence ID" value="KAG9255415.1"/>
    <property type="molecule type" value="Genomic_DNA"/>
</dbReference>
<evidence type="ECO:0000313" key="1">
    <source>
        <dbReference type="EMBL" id="KAG9255415.1"/>
    </source>
</evidence>
<dbReference type="GeneID" id="70294234"/>
<gene>
    <name evidence="1" type="ORF">F5Z01DRAFT_653049</name>
</gene>
<name>A0A9P7ZNS1_9HYPO</name>
<protein>
    <submittedName>
        <fullName evidence="1">Uncharacterized protein</fullName>
    </submittedName>
</protein>
<dbReference type="AlphaFoldDB" id="A0A9P7ZNS1"/>
<keyword evidence="2" id="KW-1185">Reference proteome</keyword>
<comment type="caution">
    <text evidence="1">The sequence shown here is derived from an EMBL/GenBank/DDBJ whole genome shotgun (WGS) entry which is preliminary data.</text>
</comment>